<evidence type="ECO:0000256" key="5">
    <source>
        <dbReference type="ARBA" id="ARBA00022755"/>
    </source>
</evidence>
<evidence type="ECO:0000256" key="6">
    <source>
        <dbReference type="ARBA" id="ARBA00022801"/>
    </source>
</evidence>
<dbReference type="PANTHER" id="PTHR11692:SF0">
    <property type="entry name" value="BIFUNCTIONAL PURINE BIOSYNTHESIS PROTEIN ATIC"/>
    <property type="match status" value="1"/>
</dbReference>
<dbReference type="GO" id="GO:0003937">
    <property type="term" value="F:IMP cyclohydrolase activity"/>
    <property type="evidence" value="ECO:0007669"/>
    <property type="project" value="InterPro"/>
</dbReference>
<name>A0A0F9E1N6_9ZZZZ</name>
<keyword evidence="5" id="KW-0658">Purine biosynthesis</keyword>
<dbReference type="AlphaFoldDB" id="A0A0F9E1N6"/>
<dbReference type="GO" id="GO:0004643">
    <property type="term" value="F:phosphoribosylaminoimidazolecarboxamide formyltransferase activity"/>
    <property type="evidence" value="ECO:0007669"/>
    <property type="project" value="InterPro"/>
</dbReference>
<organism evidence="9">
    <name type="scientific">marine sediment metagenome</name>
    <dbReference type="NCBI Taxonomy" id="412755"/>
    <lineage>
        <taxon>unclassified sequences</taxon>
        <taxon>metagenomes</taxon>
        <taxon>ecological metagenomes</taxon>
    </lineage>
</organism>
<dbReference type="SUPFAM" id="SSF52335">
    <property type="entry name" value="Methylglyoxal synthase-like"/>
    <property type="match status" value="1"/>
</dbReference>
<dbReference type="PIRSF" id="PIRSF000414">
    <property type="entry name" value="AICARFT_IMPCHas"/>
    <property type="match status" value="1"/>
</dbReference>
<dbReference type="CDD" id="cd01421">
    <property type="entry name" value="IMPCH"/>
    <property type="match status" value="1"/>
</dbReference>
<gene>
    <name evidence="9" type="ORF">LCGC14_2209790</name>
</gene>
<dbReference type="NCBIfam" id="NF002049">
    <property type="entry name" value="PRK00881.1"/>
    <property type="match status" value="1"/>
</dbReference>
<dbReference type="InterPro" id="IPR011607">
    <property type="entry name" value="MGS-like_dom"/>
</dbReference>
<dbReference type="UniPathway" id="UPA00074">
    <property type="reaction ID" value="UER00133"/>
</dbReference>
<proteinExistence type="inferred from homology"/>
<reference evidence="9" key="1">
    <citation type="journal article" date="2015" name="Nature">
        <title>Complex archaea that bridge the gap between prokaryotes and eukaryotes.</title>
        <authorList>
            <person name="Spang A."/>
            <person name="Saw J.H."/>
            <person name="Jorgensen S.L."/>
            <person name="Zaremba-Niedzwiedzka K."/>
            <person name="Martijn J."/>
            <person name="Lind A.E."/>
            <person name="van Eijk R."/>
            <person name="Schleper C."/>
            <person name="Guy L."/>
            <person name="Ettema T.J."/>
        </authorList>
    </citation>
    <scope>NUCLEOTIDE SEQUENCE</scope>
</reference>
<dbReference type="PANTHER" id="PTHR11692">
    <property type="entry name" value="BIFUNCTIONAL PURINE BIOSYNTHESIS PROTEIN PURH"/>
    <property type="match status" value="1"/>
</dbReference>
<dbReference type="Gene3D" id="3.40.140.20">
    <property type="match status" value="2"/>
</dbReference>
<dbReference type="InterPro" id="IPR016193">
    <property type="entry name" value="Cytidine_deaminase-like"/>
</dbReference>
<dbReference type="Pfam" id="PF01808">
    <property type="entry name" value="AICARFT_IMPCHas"/>
    <property type="match status" value="1"/>
</dbReference>
<dbReference type="InterPro" id="IPR002695">
    <property type="entry name" value="PurH-like"/>
</dbReference>
<evidence type="ECO:0000256" key="7">
    <source>
        <dbReference type="ARBA" id="ARBA00023268"/>
    </source>
</evidence>
<sequence>MKKIERALVSVFDKKGVVDFVKQLRDEFGVEILSTGGTGRLLAENGIEFTKISEYTESPEMFDGRVKTLHPKVEGGILYRRKLNKDVEDSKKYNIPPIDLVICNLYPFKEVISKPDVTLEKALEMVDIGGPTMIRAAAKNFPDVIVVPHPKYYDPVIKELKENEGKLTDKTRAKLAQEVFFIMADYNAEIVSYLQSYYNPGQMFGKKIIKVYEKVQDCRYGENWDQSAAYYRDLSAKVGLHNFKQIWGKEISFNNFLDIDSCVQMLLDFSEDDYVTAILKHTSPNGLAIDRKDQLKSVQMAYNCDPMSAFGGIWGVNKELTMEVADFIINKEKIFVDVLLAPSFETGALEILKQKKNMRILELGDLLEKRDEIYKNLEIRSTLGGILVQEYDCKPIIKEWNVVSKKGVSGIDKEALIFAYKVSKWAKSNSACFAQVYDNGIYSIGIGAGQQSRVHVVKLAVQKAVEFGHKEELRNSLMGTDSFFPFPDGLEAAVEVGAKAVINPGGSMRDDLIIDRANELGCALVFCGKRVFRH</sequence>
<feature type="domain" description="MGS-like" evidence="8">
    <location>
        <begin position="1"/>
        <end position="148"/>
    </location>
</feature>
<dbReference type="SMART" id="SM00798">
    <property type="entry name" value="AICARFT_IMPCHas"/>
    <property type="match status" value="1"/>
</dbReference>
<comment type="pathway">
    <text evidence="2">Purine metabolism; IMP biosynthesis via de novo pathway; 5-formamido-1-(5-phospho-D-ribosyl)imidazole-4-carboxamide from 5-amino-1-(5-phospho-D-ribosyl)imidazole-4-carboxamide (10-formyl THF route): step 1/1.</text>
</comment>
<comment type="caution">
    <text evidence="9">The sequence shown here is derived from an EMBL/GenBank/DDBJ whole genome shotgun (WGS) entry which is preliminary data.</text>
</comment>
<keyword evidence="6" id="KW-0378">Hydrolase</keyword>
<accession>A0A0F9E1N6</accession>
<dbReference type="HAMAP" id="MF_00139">
    <property type="entry name" value="PurH"/>
    <property type="match status" value="1"/>
</dbReference>
<dbReference type="PROSITE" id="PS51855">
    <property type="entry name" value="MGS"/>
    <property type="match status" value="1"/>
</dbReference>
<dbReference type="EMBL" id="LAZR01029299">
    <property type="protein sequence ID" value="KKL59991.1"/>
    <property type="molecule type" value="Genomic_DNA"/>
</dbReference>
<comment type="pathway">
    <text evidence="1">Purine metabolism; IMP biosynthesis via de novo pathway; IMP from 5-formamido-1-(5-phospho-D-ribosyl)imidazole-4-carboxamide: step 1/1.</text>
</comment>
<protein>
    <recommendedName>
        <fullName evidence="8">MGS-like domain-containing protein</fullName>
    </recommendedName>
</protein>
<evidence type="ECO:0000313" key="9">
    <source>
        <dbReference type="EMBL" id="KKL59991.1"/>
    </source>
</evidence>
<dbReference type="GO" id="GO:0005829">
    <property type="term" value="C:cytosol"/>
    <property type="evidence" value="ECO:0007669"/>
    <property type="project" value="TreeGrafter"/>
</dbReference>
<dbReference type="SUPFAM" id="SSF53927">
    <property type="entry name" value="Cytidine deaminase-like"/>
    <property type="match status" value="1"/>
</dbReference>
<dbReference type="GO" id="GO:0006189">
    <property type="term" value="P:'de novo' IMP biosynthetic process"/>
    <property type="evidence" value="ECO:0007669"/>
    <property type="project" value="UniProtKB-UniPathway"/>
</dbReference>
<comment type="similarity">
    <text evidence="3">Belongs to the PurH family.</text>
</comment>
<keyword evidence="4" id="KW-0808">Transferase</keyword>
<evidence type="ECO:0000256" key="3">
    <source>
        <dbReference type="ARBA" id="ARBA00007667"/>
    </source>
</evidence>
<dbReference type="Pfam" id="PF02142">
    <property type="entry name" value="MGS"/>
    <property type="match status" value="1"/>
</dbReference>
<dbReference type="InterPro" id="IPR036914">
    <property type="entry name" value="MGS-like_dom_sf"/>
</dbReference>
<evidence type="ECO:0000256" key="4">
    <source>
        <dbReference type="ARBA" id="ARBA00022679"/>
    </source>
</evidence>
<dbReference type="InterPro" id="IPR024051">
    <property type="entry name" value="AICAR_Tfase_dup_dom_sf"/>
</dbReference>
<dbReference type="SMART" id="SM00851">
    <property type="entry name" value="MGS"/>
    <property type="match status" value="1"/>
</dbReference>
<evidence type="ECO:0000259" key="8">
    <source>
        <dbReference type="PROSITE" id="PS51855"/>
    </source>
</evidence>
<keyword evidence="7" id="KW-0511">Multifunctional enzyme</keyword>
<dbReference type="FunFam" id="3.40.50.1380:FF:000001">
    <property type="entry name" value="Bifunctional purine biosynthesis protein PurH"/>
    <property type="match status" value="1"/>
</dbReference>
<evidence type="ECO:0000256" key="1">
    <source>
        <dbReference type="ARBA" id="ARBA00004844"/>
    </source>
</evidence>
<dbReference type="Gene3D" id="3.40.50.1380">
    <property type="entry name" value="Methylglyoxal synthase-like domain"/>
    <property type="match status" value="1"/>
</dbReference>
<evidence type="ECO:0000256" key="2">
    <source>
        <dbReference type="ARBA" id="ARBA00004954"/>
    </source>
</evidence>